<dbReference type="GO" id="GO:0005737">
    <property type="term" value="C:cytoplasm"/>
    <property type="evidence" value="ECO:0007669"/>
    <property type="project" value="TreeGrafter"/>
</dbReference>
<dbReference type="Proteomes" id="UP000280444">
    <property type="component" value="Unassembled WGS sequence"/>
</dbReference>
<evidence type="ECO:0000256" key="2">
    <source>
        <dbReference type="ARBA" id="ARBA00023284"/>
    </source>
</evidence>
<accession>A0A3P1SCZ5</accession>
<evidence type="ECO:0000259" key="4">
    <source>
        <dbReference type="Pfam" id="PF00085"/>
    </source>
</evidence>
<organism evidence="5 6">
    <name type="scientific">Schaalia canis</name>
    <dbReference type="NCBI Taxonomy" id="100469"/>
    <lineage>
        <taxon>Bacteria</taxon>
        <taxon>Bacillati</taxon>
        <taxon>Actinomycetota</taxon>
        <taxon>Actinomycetes</taxon>
        <taxon>Actinomycetales</taxon>
        <taxon>Actinomycetaceae</taxon>
        <taxon>Schaalia</taxon>
    </lineage>
</organism>
<dbReference type="InterPro" id="IPR036249">
    <property type="entry name" value="Thioredoxin-like_sf"/>
</dbReference>
<comment type="caution">
    <text evidence="5">The sequence shown here is derived from an EMBL/GenBank/DDBJ whole genome shotgun (WGS) entry which is preliminary data.</text>
</comment>
<dbReference type="Pfam" id="PF00085">
    <property type="entry name" value="Thioredoxin"/>
    <property type="match status" value="1"/>
</dbReference>
<evidence type="ECO:0000313" key="6">
    <source>
        <dbReference type="Proteomes" id="UP000280444"/>
    </source>
</evidence>
<dbReference type="AlphaFoldDB" id="A0A3P1SCZ5"/>
<dbReference type="SUPFAM" id="SSF52833">
    <property type="entry name" value="Thioredoxin-like"/>
    <property type="match status" value="1"/>
</dbReference>
<feature type="domain" description="Thioredoxin" evidence="4">
    <location>
        <begin position="65"/>
        <end position="160"/>
    </location>
</feature>
<dbReference type="Gene3D" id="1.25.40.10">
    <property type="entry name" value="Tetratricopeptide repeat domain"/>
    <property type="match status" value="1"/>
</dbReference>
<protein>
    <submittedName>
        <fullName evidence="5">Co-chaperone YbbN</fullName>
    </submittedName>
</protein>
<name>A0A3P1SCZ5_9ACTO</name>
<dbReference type="PANTHER" id="PTHR45663:SF11">
    <property type="entry name" value="GEO12009P1"/>
    <property type="match status" value="1"/>
</dbReference>
<dbReference type="InterPro" id="IPR011990">
    <property type="entry name" value="TPR-like_helical_dom_sf"/>
</dbReference>
<dbReference type="EMBL" id="RQZF01000009">
    <property type="protein sequence ID" value="RRC94916.1"/>
    <property type="molecule type" value="Genomic_DNA"/>
</dbReference>
<reference evidence="5 6" key="1">
    <citation type="submission" date="2018-11" db="EMBL/GenBank/DDBJ databases">
        <title>Genomes From Bacteria Associated with the Canine Oral Cavity: a Test Case for Automated Genome-Based Taxonomic Assignment.</title>
        <authorList>
            <person name="Coil D.A."/>
            <person name="Jospin G."/>
            <person name="Darling A.E."/>
            <person name="Wallis C."/>
            <person name="Davis I.J."/>
            <person name="Harris S."/>
            <person name="Eisen J.A."/>
            <person name="Holcombe L.J."/>
            <person name="O'Flynn C."/>
        </authorList>
    </citation>
    <scope>NUCLEOTIDE SEQUENCE [LARGE SCALE GENOMIC DNA]</scope>
    <source>
        <strain evidence="5 6">OH770</strain>
    </source>
</reference>
<gene>
    <name evidence="5" type="ORF">EII11_08350</name>
</gene>
<comment type="similarity">
    <text evidence="1">Belongs to the thioredoxin family.</text>
</comment>
<dbReference type="Gene3D" id="3.40.30.10">
    <property type="entry name" value="Glutaredoxin"/>
    <property type="match status" value="1"/>
</dbReference>
<evidence type="ECO:0000313" key="5">
    <source>
        <dbReference type="EMBL" id="RRC94916.1"/>
    </source>
</evidence>
<sequence length="319" mass="32851">MGASEPQTPLAPADSHGAIDLAAHAAQGSPVGVPSEGQAPVGDATQREDVVSVRLDVPLITQADESTFELVMSTSRAVPVVIVLWAQASLESRSTVTMMEDVARRFAGRFQLVEIDAAASPAIAQAFQIQALPTVVAVIGGRPVPLFQGSAAAEQVVPVIEDLLAAAAQMGVTGGVKVSEADTAAPIPEEHLPALAAEEAGDLLGAIAAWEKVIEHHPKDEAAKAAVARVRLLARQQGLSDEAGAAGEAGAEEAAAQADALFADGQHAQAFEVLLAAIASTAGEERDAARLRLLDLFRIAGATDEVRVARQKLATLLMV</sequence>
<dbReference type="Pfam" id="PF14561">
    <property type="entry name" value="TPR_20"/>
    <property type="match status" value="1"/>
</dbReference>
<dbReference type="InterPro" id="IPR013766">
    <property type="entry name" value="Thioredoxin_domain"/>
</dbReference>
<keyword evidence="2" id="KW-0676">Redox-active center</keyword>
<dbReference type="OrthoDB" id="5181746at2"/>
<dbReference type="GO" id="GO:0006950">
    <property type="term" value="P:response to stress"/>
    <property type="evidence" value="ECO:0007669"/>
    <property type="project" value="UniProtKB-ARBA"/>
</dbReference>
<keyword evidence="6" id="KW-1185">Reference proteome</keyword>
<feature type="region of interest" description="Disordered" evidence="3">
    <location>
        <begin position="26"/>
        <end position="45"/>
    </location>
</feature>
<dbReference type="PANTHER" id="PTHR45663">
    <property type="entry name" value="GEO12009P1"/>
    <property type="match status" value="1"/>
</dbReference>
<evidence type="ECO:0000256" key="1">
    <source>
        <dbReference type="ARBA" id="ARBA00008987"/>
    </source>
</evidence>
<proteinExistence type="inferred from homology"/>
<dbReference type="GO" id="GO:0015035">
    <property type="term" value="F:protein-disulfide reductase activity"/>
    <property type="evidence" value="ECO:0007669"/>
    <property type="project" value="TreeGrafter"/>
</dbReference>
<evidence type="ECO:0000256" key="3">
    <source>
        <dbReference type="SAM" id="MobiDB-lite"/>
    </source>
</evidence>